<dbReference type="OrthoDB" id="259238at2"/>
<protein>
    <submittedName>
        <fullName evidence="3">Glycosyltransferase Family 4</fullName>
    </submittedName>
</protein>
<dbReference type="EMBL" id="FOQD01000005">
    <property type="protein sequence ID" value="SFI06904.1"/>
    <property type="molecule type" value="Genomic_DNA"/>
</dbReference>
<dbReference type="GO" id="GO:0016757">
    <property type="term" value="F:glycosyltransferase activity"/>
    <property type="evidence" value="ECO:0007669"/>
    <property type="project" value="InterPro"/>
</dbReference>
<dbReference type="RefSeq" id="WP_092048999.1">
    <property type="nucleotide sequence ID" value="NZ_FOQD01000005.1"/>
</dbReference>
<evidence type="ECO:0000259" key="2">
    <source>
        <dbReference type="Pfam" id="PF13439"/>
    </source>
</evidence>
<reference evidence="4" key="1">
    <citation type="submission" date="2016-10" db="EMBL/GenBank/DDBJ databases">
        <authorList>
            <person name="Varghese N."/>
            <person name="Submissions S."/>
        </authorList>
    </citation>
    <scope>NUCLEOTIDE SEQUENCE [LARGE SCALE GENOMIC DNA]</scope>
    <source>
        <strain evidence="4">DSM 26348</strain>
    </source>
</reference>
<sequence length="384" mass="41513">MAGASSPLRVGFLFEYPTLNGGEFSLLAVLRELQGASIAPVALAPPAGPLSAAFAECGIRHLPLTREQMTVPDWHHELNQVIRDFDLQLLHANSLSMGRKLGAVSPQLECPTTCHLRDIIKLSSAAVTALNAHAGMIAVSQATKSFHAQQGLSSERQQVIYNGIALEQFQPRPRTGWLHRELDLPADALLAGTVGQICLRKGQNDLAQAAVLLRDRLPRLHFLLIGERHSSKSESVAFDAEITQVLRDAGMEHQLHRLGQRSDVDQIYPELDVLIHPARQEPLGRVLLEGAACGVPIVATDVGGTPEILTHDESAWLTPASDPAALAAGVEAVLSESNRSSLFSQQARQTIVDRFSISRSAHQHLQFWNDVIAGSAPPLRPGGL</sequence>
<proteinExistence type="predicted"/>
<accession>A0A1I3F6Q7</accession>
<dbReference type="STRING" id="1576369.SAMN05421753_105106"/>
<dbReference type="InterPro" id="IPR028098">
    <property type="entry name" value="Glyco_trans_4-like_N"/>
</dbReference>
<dbReference type="CDD" id="cd03801">
    <property type="entry name" value="GT4_PimA-like"/>
    <property type="match status" value="1"/>
</dbReference>
<dbReference type="AlphaFoldDB" id="A0A1I3F6Q7"/>
<dbReference type="PANTHER" id="PTHR12526">
    <property type="entry name" value="GLYCOSYLTRANSFERASE"/>
    <property type="match status" value="1"/>
</dbReference>
<evidence type="ECO:0000259" key="1">
    <source>
        <dbReference type="Pfam" id="PF00534"/>
    </source>
</evidence>
<feature type="domain" description="Glycosyl transferase family 1" evidence="1">
    <location>
        <begin position="180"/>
        <end position="349"/>
    </location>
</feature>
<dbReference type="Gene3D" id="3.40.50.2000">
    <property type="entry name" value="Glycogen Phosphorylase B"/>
    <property type="match status" value="2"/>
</dbReference>
<evidence type="ECO:0000313" key="4">
    <source>
        <dbReference type="Proteomes" id="UP000199518"/>
    </source>
</evidence>
<dbReference type="InterPro" id="IPR001296">
    <property type="entry name" value="Glyco_trans_1"/>
</dbReference>
<keyword evidence="4" id="KW-1185">Reference proteome</keyword>
<dbReference type="Pfam" id="PF00534">
    <property type="entry name" value="Glycos_transf_1"/>
    <property type="match status" value="1"/>
</dbReference>
<dbReference type="Pfam" id="PF13439">
    <property type="entry name" value="Glyco_transf_4"/>
    <property type="match status" value="1"/>
</dbReference>
<name>A0A1I3F6Q7_9PLAN</name>
<dbReference type="Proteomes" id="UP000199518">
    <property type="component" value="Unassembled WGS sequence"/>
</dbReference>
<keyword evidence="3" id="KW-0808">Transferase</keyword>
<dbReference type="SUPFAM" id="SSF53756">
    <property type="entry name" value="UDP-Glycosyltransferase/glycogen phosphorylase"/>
    <property type="match status" value="1"/>
</dbReference>
<organism evidence="3 4">
    <name type="scientific">Planctomicrobium piriforme</name>
    <dbReference type="NCBI Taxonomy" id="1576369"/>
    <lineage>
        <taxon>Bacteria</taxon>
        <taxon>Pseudomonadati</taxon>
        <taxon>Planctomycetota</taxon>
        <taxon>Planctomycetia</taxon>
        <taxon>Planctomycetales</taxon>
        <taxon>Planctomycetaceae</taxon>
        <taxon>Planctomicrobium</taxon>
    </lineage>
</organism>
<feature type="domain" description="Glycosyltransferase subfamily 4-like N-terminal" evidence="2">
    <location>
        <begin position="20"/>
        <end position="167"/>
    </location>
</feature>
<evidence type="ECO:0000313" key="3">
    <source>
        <dbReference type="EMBL" id="SFI06904.1"/>
    </source>
</evidence>
<gene>
    <name evidence="3" type="ORF">SAMN05421753_105106</name>
</gene>